<dbReference type="PANTHER" id="PTHR12302:SF26">
    <property type="entry name" value="BLR1266 PROTEIN"/>
    <property type="match status" value="1"/>
</dbReference>
<keyword evidence="1" id="KW-0812">Transmembrane</keyword>
<evidence type="ECO:0000256" key="1">
    <source>
        <dbReference type="SAM" id="Phobius"/>
    </source>
</evidence>
<evidence type="ECO:0000259" key="2">
    <source>
        <dbReference type="PROSITE" id="PS50830"/>
    </source>
</evidence>
<dbReference type="AlphaFoldDB" id="A0A090GUC1"/>
<feature type="domain" description="TNase-like" evidence="2">
    <location>
        <begin position="79"/>
        <end position="200"/>
    </location>
</feature>
<feature type="transmembrane region" description="Helical" evidence="1">
    <location>
        <begin position="33"/>
        <end position="54"/>
    </location>
</feature>
<evidence type="ECO:0000313" key="3">
    <source>
        <dbReference type="EMBL" id="CDX55924.1"/>
    </source>
</evidence>
<organism evidence="3 4">
    <name type="scientific">Mesorhizobium plurifarium</name>
    <dbReference type="NCBI Taxonomy" id="69974"/>
    <lineage>
        <taxon>Bacteria</taxon>
        <taxon>Pseudomonadati</taxon>
        <taxon>Pseudomonadota</taxon>
        <taxon>Alphaproteobacteria</taxon>
        <taxon>Hyphomicrobiales</taxon>
        <taxon>Phyllobacteriaceae</taxon>
        <taxon>Mesorhizobium</taxon>
    </lineage>
</organism>
<gene>
    <name evidence="3" type="ORF">MPL3365_210143</name>
</gene>
<evidence type="ECO:0000313" key="4">
    <source>
        <dbReference type="Proteomes" id="UP000046122"/>
    </source>
</evidence>
<name>A0A090GUC1_MESPL</name>
<keyword evidence="1" id="KW-0472">Membrane</keyword>
<dbReference type="SUPFAM" id="SSF50199">
    <property type="entry name" value="Staphylococcal nuclease"/>
    <property type="match status" value="1"/>
</dbReference>
<reference evidence="3 4" key="1">
    <citation type="submission" date="2014-08" db="EMBL/GenBank/DDBJ databases">
        <authorList>
            <person name="Moulin Lionel"/>
        </authorList>
    </citation>
    <scope>NUCLEOTIDE SEQUENCE [LARGE SCALE GENOMIC DNA]</scope>
</reference>
<proteinExistence type="predicted"/>
<dbReference type="Pfam" id="PF00565">
    <property type="entry name" value="SNase"/>
    <property type="match status" value="1"/>
</dbReference>
<dbReference type="InterPro" id="IPR016071">
    <property type="entry name" value="Staphylococal_nuclease_OB-fold"/>
</dbReference>
<protein>
    <submittedName>
        <fullName evidence="3">Succinoglycan biosynthesis protein ExoI</fullName>
    </submittedName>
</protein>
<keyword evidence="1" id="KW-1133">Transmembrane helix</keyword>
<dbReference type="Gene3D" id="2.40.50.90">
    <property type="match status" value="1"/>
</dbReference>
<dbReference type="SMART" id="SM00318">
    <property type="entry name" value="SNc"/>
    <property type="match status" value="1"/>
</dbReference>
<dbReference type="InterPro" id="IPR035437">
    <property type="entry name" value="SNase_OB-fold_sf"/>
</dbReference>
<dbReference type="EMBL" id="CCNE01000014">
    <property type="protein sequence ID" value="CDX55924.1"/>
    <property type="molecule type" value="Genomic_DNA"/>
</dbReference>
<sequence>MIGIDKSRYDNRSNQWRRRTGAQRSRATRWASVPLRLVLVAVAAVSALVTQFVMHNIGPLPEINLQNIIKPRPVSIAGVASVIDGDTIEIHGQRVRFNGIDAPESRQYCDDAKGFEYPCGPRSAEALDKFLAAARPVQCAFVTWDRYGRFVGTCTRADGADVAAWMVGQGQALDWPKYSSGAYAGQQAKAQAAKLGLWVGNFQAPWDWRAQHSDDVQAPSTPTFAVGSGNAACNIKGNISAGGERIYHVPGQKYYSVTIINPAVGERWFCSEAEAVAAGWRRAKR</sequence>
<dbReference type="PROSITE" id="PS50830">
    <property type="entry name" value="TNASE_3"/>
    <property type="match status" value="1"/>
</dbReference>
<accession>A0A090GUC1</accession>
<dbReference type="Proteomes" id="UP000046122">
    <property type="component" value="Unassembled WGS sequence"/>
</dbReference>
<dbReference type="PANTHER" id="PTHR12302">
    <property type="entry name" value="EBNA2 BINDING PROTEIN P100"/>
    <property type="match status" value="1"/>
</dbReference>